<name>A0A0V0SR53_9BILA</name>
<sequence length="66" mass="7723">DRNTANIRSFYSATNNQRNALRRQQLTESQHITGRSNSTRNRWLFRTAASSTNFDSFTDVNCRVRL</sequence>
<keyword evidence="3" id="KW-1185">Reference proteome</keyword>
<feature type="non-terminal residue" evidence="2">
    <location>
        <position position="1"/>
    </location>
</feature>
<feature type="non-terminal residue" evidence="2">
    <location>
        <position position="66"/>
    </location>
</feature>
<organism evidence="2 3">
    <name type="scientific">Trichinella murrelli</name>
    <dbReference type="NCBI Taxonomy" id="144512"/>
    <lineage>
        <taxon>Eukaryota</taxon>
        <taxon>Metazoa</taxon>
        <taxon>Ecdysozoa</taxon>
        <taxon>Nematoda</taxon>
        <taxon>Enoplea</taxon>
        <taxon>Dorylaimia</taxon>
        <taxon>Trichinellida</taxon>
        <taxon>Trichinellidae</taxon>
        <taxon>Trichinella</taxon>
    </lineage>
</organism>
<evidence type="ECO:0000313" key="3">
    <source>
        <dbReference type="Proteomes" id="UP000055048"/>
    </source>
</evidence>
<evidence type="ECO:0000256" key="1">
    <source>
        <dbReference type="SAM" id="MobiDB-lite"/>
    </source>
</evidence>
<proteinExistence type="predicted"/>
<evidence type="ECO:0000313" key="2">
    <source>
        <dbReference type="EMBL" id="KRX28855.1"/>
    </source>
</evidence>
<feature type="region of interest" description="Disordered" evidence="1">
    <location>
        <begin position="1"/>
        <end position="38"/>
    </location>
</feature>
<dbReference type="EMBL" id="JYDJ01003940">
    <property type="protein sequence ID" value="KRX28855.1"/>
    <property type="molecule type" value="Genomic_DNA"/>
</dbReference>
<dbReference type="AlphaFoldDB" id="A0A0V0SR53"/>
<gene>
    <name evidence="2" type="ORF">T05_1041</name>
</gene>
<reference evidence="2 3" key="1">
    <citation type="submission" date="2015-01" db="EMBL/GenBank/DDBJ databases">
        <title>Evolution of Trichinella species and genotypes.</title>
        <authorList>
            <person name="Korhonen P.K."/>
            <person name="Edoardo P."/>
            <person name="Giuseppe L.R."/>
            <person name="Gasser R.B."/>
        </authorList>
    </citation>
    <scope>NUCLEOTIDE SEQUENCE [LARGE SCALE GENOMIC DNA]</scope>
    <source>
        <strain evidence="2">ISS417</strain>
    </source>
</reference>
<dbReference type="Proteomes" id="UP000055048">
    <property type="component" value="Unassembled WGS sequence"/>
</dbReference>
<protein>
    <submittedName>
        <fullName evidence="2">Uncharacterized protein</fullName>
    </submittedName>
</protein>
<comment type="caution">
    <text evidence="2">The sequence shown here is derived from an EMBL/GenBank/DDBJ whole genome shotgun (WGS) entry which is preliminary data.</text>
</comment>
<accession>A0A0V0SR53</accession>